<name>A0ACA9NAK2_9GLOM</name>
<evidence type="ECO:0000313" key="1">
    <source>
        <dbReference type="EMBL" id="CAG8645508.1"/>
    </source>
</evidence>
<keyword evidence="2" id="KW-1185">Reference proteome</keyword>
<proteinExistence type="predicted"/>
<gene>
    <name evidence="1" type="ORF">SPELUC_LOCUS8728</name>
</gene>
<feature type="non-terminal residue" evidence="1">
    <location>
        <position position="410"/>
    </location>
</feature>
<organism evidence="1 2">
    <name type="scientific">Cetraspora pellucida</name>
    <dbReference type="NCBI Taxonomy" id="1433469"/>
    <lineage>
        <taxon>Eukaryota</taxon>
        <taxon>Fungi</taxon>
        <taxon>Fungi incertae sedis</taxon>
        <taxon>Mucoromycota</taxon>
        <taxon>Glomeromycotina</taxon>
        <taxon>Glomeromycetes</taxon>
        <taxon>Diversisporales</taxon>
        <taxon>Gigasporaceae</taxon>
        <taxon>Cetraspora</taxon>
    </lineage>
</organism>
<evidence type="ECO:0000313" key="2">
    <source>
        <dbReference type="Proteomes" id="UP000789366"/>
    </source>
</evidence>
<dbReference type="EMBL" id="CAJVPW010013491">
    <property type="protein sequence ID" value="CAG8645508.1"/>
    <property type="molecule type" value="Genomic_DNA"/>
</dbReference>
<reference evidence="1" key="1">
    <citation type="submission" date="2021-06" db="EMBL/GenBank/DDBJ databases">
        <authorList>
            <person name="Kallberg Y."/>
            <person name="Tangrot J."/>
            <person name="Rosling A."/>
        </authorList>
    </citation>
    <scope>NUCLEOTIDE SEQUENCE</scope>
    <source>
        <strain evidence="1">28 12/20/2015</strain>
    </source>
</reference>
<protein>
    <submittedName>
        <fullName evidence="1">2939_t:CDS:1</fullName>
    </submittedName>
</protein>
<dbReference type="Proteomes" id="UP000789366">
    <property type="component" value="Unassembled WGS sequence"/>
</dbReference>
<accession>A0ACA9NAK2</accession>
<sequence>MSQQQFNEFVEAFIRSQKTVNTQLAEILQQQNAQARTTTEGVTYIHEPQHTKGLELKNNAPKTVDSGNMGAVPMELDRTEIKHVKKKEFKQKGLCFKCGQKGHIARTCPNNANPNSEPSSSSNTNIEQVSSIEPEFRNEKKERLLRVKGKICEKEALILIDSGAFKDFINSQFVEAHRLMVNEGLEESMVELADGTPCQSRGHISGVKIQMYSWKESRSRMEVLPLQKTNEISIWQHQKAYRISARASGKQVESPTTTISRLQLAKDAKNDAELFVVLASNTPEIQSNMKPDIPEFLKAVVVKYQDVFPEELPNNLPPRRNVDSKFYETIKEDYIRDEHLAQIIRALTDKNGDDAKRLKHQIRRYKLEDNGLLYLVEDLENPRLCLSHMSRLKVTIMYEHHDLNEHPDVD</sequence>
<comment type="caution">
    <text evidence="1">The sequence shown here is derived from an EMBL/GenBank/DDBJ whole genome shotgun (WGS) entry which is preliminary data.</text>
</comment>